<proteinExistence type="predicted"/>
<protein>
    <submittedName>
        <fullName evidence="2">Calcineurin-like phosphoesterase</fullName>
    </submittedName>
</protein>
<keyword evidence="3" id="KW-1185">Reference proteome</keyword>
<name>A0A8J6AV36_9EUKA</name>
<evidence type="ECO:0000313" key="3">
    <source>
        <dbReference type="Proteomes" id="UP000717585"/>
    </source>
</evidence>
<dbReference type="SUPFAM" id="SSF56300">
    <property type="entry name" value="Metallo-dependent phosphatases"/>
    <property type="match status" value="1"/>
</dbReference>
<dbReference type="PRINTS" id="PR00114">
    <property type="entry name" value="STPHPHTASE"/>
</dbReference>
<dbReference type="PANTHER" id="PTHR11668">
    <property type="entry name" value="SERINE/THREONINE PROTEIN PHOSPHATASE"/>
    <property type="match status" value="1"/>
</dbReference>
<organism evidence="2 3">
    <name type="scientific">Carpediemonas membranifera</name>
    <dbReference type="NCBI Taxonomy" id="201153"/>
    <lineage>
        <taxon>Eukaryota</taxon>
        <taxon>Metamonada</taxon>
        <taxon>Carpediemonas-like organisms</taxon>
        <taxon>Carpediemonas</taxon>
    </lineage>
</organism>
<dbReference type="InterPro" id="IPR004843">
    <property type="entry name" value="Calcineurin-like_PHP"/>
</dbReference>
<dbReference type="GO" id="GO:0005737">
    <property type="term" value="C:cytoplasm"/>
    <property type="evidence" value="ECO:0007669"/>
    <property type="project" value="TreeGrafter"/>
</dbReference>
<dbReference type="InterPro" id="IPR050341">
    <property type="entry name" value="PP1_catalytic_subunit"/>
</dbReference>
<dbReference type="OrthoDB" id="269317at2759"/>
<feature type="domain" description="Serine/threonine specific protein phosphatases" evidence="1">
    <location>
        <begin position="16"/>
        <end position="306"/>
    </location>
</feature>
<dbReference type="SMART" id="SM00156">
    <property type="entry name" value="PP2Ac"/>
    <property type="match status" value="1"/>
</dbReference>
<accession>A0A8J6AV36</accession>
<dbReference type="PANTHER" id="PTHR11668:SF496">
    <property type="entry name" value="SERINE_THREONINE-PROTEIN PHOSPHATASE"/>
    <property type="match status" value="1"/>
</dbReference>
<comment type="caution">
    <text evidence="2">The sequence shown here is derived from an EMBL/GenBank/DDBJ whole genome shotgun (WGS) entry which is preliminary data.</text>
</comment>
<dbReference type="Pfam" id="PF00149">
    <property type="entry name" value="Metallophos"/>
    <property type="match status" value="1"/>
</dbReference>
<dbReference type="Gene3D" id="3.60.21.10">
    <property type="match status" value="1"/>
</dbReference>
<evidence type="ECO:0000259" key="1">
    <source>
        <dbReference type="SMART" id="SM00156"/>
    </source>
</evidence>
<dbReference type="CDD" id="cd00144">
    <property type="entry name" value="MPP_PPP_family"/>
    <property type="match status" value="1"/>
</dbReference>
<sequence>MGILSFADIVSPTSQITSGVLMTFLTEARAFFHSQPVLMEISGEVSVLGDTHGQFQDTKTAILKTGAMASFDSPEAIKPIVFLGDYVDRGPDSLRTFLGPLALAMHNPGKVVALAGNHERPIYPYSNKACLVSEVAKLFGPHSQDLLQMFRDVANELPACAVVNKSTFCVHGGPPLQWGLDDLARATKTTMTDDSNKEAVSMLWSDPATPMQEEILAANNVSAAFNSPRGAGILFGKAFLADFLQANGLSHMLRGHQCISLDGPVDHWGLATTVFTAADYGGSGSMGGVAIEREEGRRFETWRAGDRL</sequence>
<dbReference type="AlphaFoldDB" id="A0A8J6AV36"/>
<evidence type="ECO:0000313" key="2">
    <source>
        <dbReference type="EMBL" id="KAG9395521.1"/>
    </source>
</evidence>
<dbReference type="InterPro" id="IPR006186">
    <property type="entry name" value="Ser/Thr-sp_prot-phosphatase"/>
</dbReference>
<reference evidence="2" key="1">
    <citation type="submission" date="2021-05" db="EMBL/GenBank/DDBJ databases">
        <title>A free-living protist that lacks canonical eukaryotic 1 DNA replication and segregation systems.</title>
        <authorList>
            <person name="Salas-Leiva D.E."/>
            <person name="Tromer E.C."/>
            <person name="Curtis B.A."/>
            <person name="Jerlstrom-Hultqvist J."/>
            <person name="Kolisko M."/>
            <person name="Yi Z."/>
            <person name="Salas-Leiva J.S."/>
            <person name="Gallot-Lavallee L."/>
            <person name="Kops G.J.P.L."/>
            <person name="Archibald J.M."/>
            <person name="Simpson A.G.B."/>
            <person name="Roger A.J."/>
        </authorList>
    </citation>
    <scope>NUCLEOTIDE SEQUENCE</scope>
    <source>
        <strain evidence="2">BICM</strain>
    </source>
</reference>
<dbReference type="Proteomes" id="UP000717585">
    <property type="component" value="Unassembled WGS sequence"/>
</dbReference>
<gene>
    <name evidence="2" type="ORF">J8273_3097</name>
</gene>
<dbReference type="InterPro" id="IPR029052">
    <property type="entry name" value="Metallo-depent_PP-like"/>
</dbReference>
<dbReference type="EMBL" id="JAHDYR010000011">
    <property type="protein sequence ID" value="KAG9395521.1"/>
    <property type="molecule type" value="Genomic_DNA"/>
</dbReference>
<dbReference type="GO" id="GO:0004722">
    <property type="term" value="F:protein serine/threonine phosphatase activity"/>
    <property type="evidence" value="ECO:0007669"/>
    <property type="project" value="TreeGrafter"/>
</dbReference>